<feature type="transmembrane region" description="Helical" evidence="1">
    <location>
        <begin position="142"/>
        <end position="163"/>
    </location>
</feature>
<gene>
    <name evidence="3" type="ORF">KC729_11810</name>
</gene>
<dbReference type="EMBL" id="JAGQHR010000363">
    <property type="protein sequence ID" value="MCA9728362.1"/>
    <property type="molecule type" value="Genomic_DNA"/>
</dbReference>
<dbReference type="Proteomes" id="UP000697710">
    <property type="component" value="Unassembled WGS sequence"/>
</dbReference>
<feature type="transmembrane region" description="Helical" evidence="1">
    <location>
        <begin position="202"/>
        <end position="220"/>
    </location>
</feature>
<evidence type="ECO:0000313" key="3">
    <source>
        <dbReference type="EMBL" id="MCA9728362.1"/>
    </source>
</evidence>
<dbReference type="Pfam" id="PF14402">
    <property type="entry name" value="7TM_transglut"/>
    <property type="match status" value="1"/>
</dbReference>
<reference evidence="3" key="1">
    <citation type="submission" date="2020-04" db="EMBL/GenBank/DDBJ databases">
        <authorList>
            <person name="Zhang T."/>
        </authorList>
    </citation>
    <scope>NUCLEOTIDE SEQUENCE</scope>
    <source>
        <strain evidence="3">HKST-UBA01</strain>
    </source>
</reference>
<keyword evidence="1" id="KW-0472">Membrane</keyword>
<feature type="transmembrane region" description="Helical" evidence="1">
    <location>
        <begin position="169"/>
        <end position="190"/>
    </location>
</feature>
<feature type="transmembrane region" description="Helical" evidence="1">
    <location>
        <begin position="240"/>
        <end position="258"/>
    </location>
</feature>
<keyword evidence="1" id="KW-1133">Transmembrane helix</keyword>
<proteinExistence type="predicted"/>
<dbReference type="AlphaFoldDB" id="A0A956M1C6"/>
<organism evidence="3 4">
    <name type="scientific">Eiseniibacteriota bacterium</name>
    <dbReference type="NCBI Taxonomy" id="2212470"/>
    <lineage>
        <taxon>Bacteria</taxon>
        <taxon>Candidatus Eiseniibacteriota</taxon>
    </lineage>
</organism>
<sequence length="341" mass="36777">MVSEWNLRLAGRTIPIRVRRKRMTPVRRWTLVITLLLPLIIIALKHSPLPFADALREGLSLGGSSHEVKGRVANVLLVPLGAAVVVFFRIALGIRVLGPFRSVLLAIAFQVTGIPLGLFFLSLVISVIVAMRRTIKRLRLPYFSRLSFTLSTVATIITVTLVAARAFDFAALGRAAYFPIVVLCLTADGFAKTLRREGTRSALWRGGMTALVAVLISGIARNAAVEQFLARYPELLLAEIGMIVVISYFLGFRLFAFLNPPIPKKKKRKKAAKAKKAKAAALAGSPSPILVSIPGGLASPSPDDLPVVSNPAGTLDRPDLTPLALRTPVTVGGAVRANEKE</sequence>
<dbReference type="InterPro" id="IPR025840">
    <property type="entry name" value="7TM_transglut"/>
</dbReference>
<evidence type="ECO:0000259" key="2">
    <source>
        <dbReference type="Pfam" id="PF14402"/>
    </source>
</evidence>
<name>A0A956M1C6_UNCEI</name>
<evidence type="ECO:0000313" key="4">
    <source>
        <dbReference type="Proteomes" id="UP000697710"/>
    </source>
</evidence>
<accession>A0A956M1C6</accession>
<keyword evidence="1" id="KW-0812">Transmembrane</keyword>
<comment type="caution">
    <text evidence="3">The sequence shown here is derived from an EMBL/GenBank/DDBJ whole genome shotgun (WGS) entry which is preliminary data.</text>
</comment>
<protein>
    <recommendedName>
        <fullName evidence="2">7 transmembrane helices usually fused to an inactive transglutaminase domain-containing protein</fullName>
    </recommendedName>
</protein>
<feature type="transmembrane region" description="Helical" evidence="1">
    <location>
        <begin position="104"/>
        <end position="130"/>
    </location>
</feature>
<reference evidence="3" key="2">
    <citation type="journal article" date="2021" name="Microbiome">
        <title>Successional dynamics and alternative stable states in a saline activated sludge microbial community over 9 years.</title>
        <authorList>
            <person name="Wang Y."/>
            <person name="Ye J."/>
            <person name="Ju F."/>
            <person name="Liu L."/>
            <person name="Boyd J.A."/>
            <person name="Deng Y."/>
            <person name="Parks D.H."/>
            <person name="Jiang X."/>
            <person name="Yin X."/>
            <person name="Woodcroft B.J."/>
            <person name="Tyson G.W."/>
            <person name="Hugenholtz P."/>
            <person name="Polz M.F."/>
            <person name="Zhang T."/>
        </authorList>
    </citation>
    <scope>NUCLEOTIDE SEQUENCE</scope>
    <source>
        <strain evidence="3">HKST-UBA01</strain>
    </source>
</reference>
<feature type="domain" description="7 transmembrane helices usually fused to an inactive transglutaminase" evidence="2">
    <location>
        <begin position="74"/>
        <end position="256"/>
    </location>
</feature>
<feature type="transmembrane region" description="Helical" evidence="1">
    <location>
        <begin position="72"/>
        <end position="92"/>
    </location>
</feature>
<evidence type="ECO:0000256" key="1">
    <source>
        <dbReference type="SAM" id="Phobius"/>
    </source>
</evidence>